<reference evidence="1" key="1">
    <citation type="submission" date="2021-05" db="EMBL/GenBank/DDBJ databases">
        <title>Comparative genomics of three Colletotrichum scovillei strains and genetic complementation revealed genes involved fungal growth and virulence on chili pepper.</title>
        <authorList>
            <person name="Hsieh D.-K."/>
            <person name="Chuang S.-C."/>
            <person name="Chen C.-Y."/>
            <person name="Chao Y.-T."/>
            <person name="Lu M.-Y.J."/>
            <person name="Lee M.-H."/>
            <person name="Shih M.-C."/>
        </authorList>
    </citation>
    <scope>NUCLEOTIDE SEQUENCE</scope>
    <source>
        <strain evidence="1">Coll-153</strain>
    </source>
</reference>
<evidence type="ECO:0000313" key="2">
    <source>
        <dbReference type="Proteomes" id="UP000699042"/>
    </source>
</evidence>
<name>A0A9P7UAJ0_9PEZI</name>
<accession>A0A9P7UAJ0</accession>
<sequence length="93" mass="10075">MSDLLASSNLDQNLGLSSRNRDLDRRVVAIDGLRVGLLGRLAVKDSHDGGQAQLPARLVGLLGGRSRRREHQVVNLLGLALLLEELMVVLAKN</sequence>
<keyword evidence="2" id="KW-1185">Reference proteome</keyword>
<dbReference type="AlphaFoldDB" id="A0A9P7UAJ0"/>
<proteinExistence type="predicted"/>
<evidence type="ECO:0000313" key="1">
    <source>
        <dbReference type="EMBL" id="KAG7040497.1"/>
    </source>
</evidence>
<organism evidence="1 2">
    <name type="scientific">Colletotrichum scovillei</name>
    <dbReference type="NCBI Taxonomy" id="1209932"/>
    <lineage>
        <taxon>Eukaryota</taxon>
        <taxon>Fungi</taxon>
        <taxon>Dikarya</taxon>
        <taxon>Ascomycota</taxon>
        <taxon>Pezizomycotina</taxon>
        <taxon>Sordariomycetes</taxon>
        <taxon>Hypocreomycetidae</taxon>
        <taxon>Glomerellales</taxon>
        <taxon>Glomerellaceae</taxon>
        <taxon>Colletotrichum</taxon>
        <taxon>Colletotrichum acutatum species complex</taxon>
    </lineage>
</organism>
<comment type="caution">
    <text evidence="1">The sequence shown here is derived from an EMBL/GenBank/DDBJ whole genome shotgun (WGS) entry which is preliminary data.</text>
</comment>
<gene>
    <name evidence="1" type="ORF">JMJ77_003736</name>
</gene>
<dbReference type="EMBL" id="JAESDN010000024">
    <property type="protein sequence ID" value="KAG7040497.1"/>
    <property type="molecule type" value="Genomic_DNA"/>
</dbReference>
<protein>
    <submittedName>
        <fullName evidence="1">Baculoviral iap repeat-containing protein 3</fullName>
    </submittedName>
</protein>
<dbReference type="Proteomes" id="UP000699042">
    <property type="component" value="Unassembled WGS sequence"/>
</dbReference>
<feature type="non-terminal residue" evidence="1">
    <location>
        <position position="1"/>
    </location>
</feature>